<dbReference type="GO" id="GO:0120147">
    <property type="term" value="F:formylglycine-generating oxidase activity"/>
    <property type="evidence" value="ECO:0007669"/>
    <property type="project" value="TreeGrafter"/>
</dbReference>
<protein>
    <submittedName>
        <fullName evidence="2">Formylglycine-generating enzyme family protein</fullName>
    </submittedName>
</protein>
<evidence type="ECO:0000259" key="1">
    <source>
        <dbReference type="Pfam" id="PF03781"/>
    </source>
</evidence>
<gene>
    <name evidence="2" type="ORF">E7746_02350</name>
</gene>
<accession>A0A4P7VBR3</accession>
<dbReference type="OrthoDB" id="9768004at2"/>
<dbReference type="InterPro" id="IPR005532">
    <property type="entry name" value="SUMF_dom"/>
</dbReference>
<reference evidence="2 3" key="1">
    <citation type="submission" date="2019-02" db="EMBL/GenBank/DDBJ databases">
        <title>Isolation and identification of novel species under the genus Muribaculum.</title>
        <authorList>
            <person name="Miyake S."/>
            <person name="Ding Y."/>
            <person name="Low A."/>
            <person name="Soh M."/>
            <person name="Seedorf H."/>
        </authorList>
    </citation>
    <scope>NUCLEOTIDE SEQUENCE [LARGE SCALE GENOMIC DNA]</scope>
    <source>
        <strain evidence="2 3">TLL-A4</strain>
    </source>
</reference>
<dbReference type="EMBL" id="CP039393">
    <property type="protein sequence ID" value="QCD34800.1"/>
    <property type="molecule type" value="Genomic_DNA"/>
</dbReference>
<dbReference type="RefSeq" id="WP_135472762.1">
    <property type="nucleotide sequence ID" value="NZ_CP039393.1"/>
</dbReference>
<dbReference type="Pfam" id="PF03781">
    <property type="entry name" value="FGE-sulfatase"/>
    <property type="match status" value="1"/>
</dbReference>
<dbReference type="Gene3D" id="3.90.1580.10">
    <property type="entry name" value="paralog of FGE (formylglycine-generating enzyme)"/>
    <property type="match status" value="1"/>
</dbReference>
<dbReference type="PANTHER" id="PTHR23150">
    <property type="entry name" value="SULFATASE MODIFYING FACTOR 1, 2"/>
    <property type="match status" value="1"/>
</dbReference>
<name>A0A4P7VBR3_9BACT</name>
<dbReference type="InterPro" id="IPR016187">
    <property type="entry name" value="CTDL_fold"/>
</dbReference>
<dbReference type="PANTHER" id="PTHR23150:SF19">
    <property type="entry name" value="FORMYLGLYCINE-GENERATING ENZYME"/>
    <property type="match status" value="1"/>
</dbReference>
<dbReference type="KEGG" id="mgod:E7746_02350"/>
<dbReference type="InterPro" id="IPR042095">
    <property type="entry name" value="SUMF_sf"/>
</dbReference>
<feature type="domain" description="Sulfatase-modifying factor enzyme-like" evidence="1">
    <location>
        <begin position="32"/>
        <end position="247"/>
    </location>
</feature>
<evidence type="ECO:0000313" key="3">
    <source>
        <dbReference type="Proteomes" id="UP000297031"/>
    </source>
</evidence>
<dbReference type="AlphaFoldDB" id="A0A4P7VBR3"/>
<dbReference type="Proteomes" id="UP000297031">
    <property type="component" value="Chromosome"/>
</dbReference>
<sequence length="248" mass="28026">MRLFSLIMPAILAIVFSIAVSAKELTVIPEIEMVDVEGGTFTMGLDESEAEHLYETPKHEVILSDFRIGKYEVTQELWEAFMGDNPSISKGDKLPVENISWYDIQVFIKKLNKLTGKKYRLPTEAEWEFAARGGNKTAGYSFIGSDNPDSTAWSSYNSWMQPHPVGTKMPNELGIYDMGGNVSEWVQDWYGNYSEKNQRNPHGAKKSDIGKIFRGGSWNVIPDYNNPGCRFVSNPNFKSPYIGFRLAE</sequence>
<dbReference type="SUPFAM" id="SSF56436">
    <property type="entry name" value="C-type lectin-like"/>
    <property type="match status" value="1"/>
</dbReference>
<proteinExistence type="predicted"/>
<keyword evidence="3" id="KW-1185">Reference proteome</keyword>
<dbReference type="InterPro" id="IPR051043">
    <property type="entry name" value="Sulfatase_Mod_Factor_Kinase"/>
</dbReference>
<evidence type="ECO:0000313" key="2">
    <source>
        <dbReference type="EMBL" id="QCD34800.1"/>
    </source>
</evidence>
<organism evidence="2 3">
    <name type="scientific">Muribaculum gordoncarteri</name>
    <dbReference type="NCBI Taxonomy" id="2530390"/>
    <lineage>
        <taxon>Bacteria</taxon>
        <taxon>Pseudomonadati</taxon>
        <taxon>Bacteroidota</taxon>
        <taxon>Bacteroidia</taxon>
        <taxon>Bacteroidales</taxon>
        <taxon>Muribaculaceae</taxon>
        <taxon>Muribaculum</taxon>
    </lineage>
</organism>